<dbReference type="SUPFAM" id="SSF103481">
    <property type="entry name" value="Multidrug resistance efflux transporter EmrE"/>
    <property type="match status" value="2"/>
</dbReference>
<comment type="subcellular location">
    <subcellularLocation>
        <location evidence="1">Membrane</location>
        <topology evidence="1">Multi-pass membrane protein</topology>
    </subcellularLocation>
</comment>
<dbReference type="AlphaFoldDB" id="A0A3L9ZYW7"/>
<reference evidence="8 9" key="1">
    <citation type="submission" date="2018-10" db="EMBL/GenBank/DDBJ databases">
        <title>Genomic Encyclopedia of Type Strains, Phase IV (KMG-IV): sequencing the most valuable type-strain genomes for metagenomic binning, comparative biology and taxonomic classification.</title>
        <authorList>
            <person name="Goeker M."/>
        </authorList>
    </citation>
    <scope>NUCLEOTIDE SEQUENCE [LARGE SCALE GENOMIC DNA]</scope>
    <source>
        <strain evidence="8 9">DSM 25080</strain>
    </source>
</reference>
<dbReference type="PANTHER" id="PTHR32322">
    <property type="entry name" value="INNER MEMBRANE TRANSPORTER"/>
    <property type="match status" value="1"/>
</dbReference>
<comment type="similarity">
    <text evidence="2">Belongs to the EamA transporter family.</text>
</comment>
<protein>
    <submittedName>
        <fullName evidence="8">Threonine/homoserine efflux transporter RhtA</fullName>
    </submittedName>
</protein>
<evidence type="ECO:0000313" key="9">
    <source>
        <dbReference type="Proteomes" id="UP000267187"/>
    </source>
</evidence>
<feature type="transmembrane region" description="Helical" evidence="6">
    <location>
        <begin position="269"/>
        <end position="285"/>
    </location>
</feature>
<dbReference type="EMBL" id="REFJ01000007">
    <property type="protein sequence ID" value="RMA77646.1"/>
    <property type="molecule type" value="Genomic_DNA"/>
</dbReference>
<feature type="transmembrane region" description="Helical" evidence="6">
    <location>
        <begin position="179"/>
        <end position="198"/>
    </location>
</feature>
<evidence type="ECO:0000256" key="4">
    <source>
        <dbReference type="ARBA" id="ARBA00022989"/>
    </source>
</evidence>
<dbReference type="InterPro" id="IPR000620">
    <property type="entry name" value="EamA_dom"/>
</dbReference>
<organism evidence="8 9">
    <name type="scientific">Umboniibacter marinipuniceus</name>
    <dbReference type="NCBI Taxonomy" id="569599"/>
    <lineage>
        <taxon>Bacteria</taxon>
        <taxon>Pseudomonadati</taxon>
        <taxon>Pseudomonadota</taxon>
        <taxon>Gammaproteobacteria</taxon>
        <taxon>Cellvibrionales</taxon>
        <taxon>Cellvibrionaceae</taxon>
        <taxon>Umboniibacter</taxon>
    </lineage>
</organism>
<evidence type="ECO:0000256" key="3">
    <source>
        <dbReference type="ARBA" id="ARBA00022692"/>
    </source>
</evidence>
<feature type="transmembrane region" description="Helical" evidence="6">
    <location>
        <begin position="64"/>
        <end position="81"/>
    </location>
</feature>
<dbReference type="InterPro" id="IPR037185">
    <property type="entry name" value="EmrE-like"/>
</dbReference>
<dbReference type="RefSeq" id="WP_121877766.1">
    <property type="nucleotide sequence ID" value="NZ_REFJ01000007.1"/>
</dbReference>
<dbReference type="InterPro" id="IPR050638">
    <property type="entry name" value="AA-Vitamin_Transporters"/>
</dbReference>
<feature type="domain" description="EamA" evidence="7">
    <location>
        <begin position="147"/>
        <end position="283"/>
    </location>
</feature>
<gene>
    <name evidence="8" type="ORF">DFR27_2466</name>
</gene>
<accession>A0A3L9ZYW7</accession>
<evidence type="ECO:0000256" key="5">
    <source>
        <dbReference type="ARBA" id="ARBA00023136"/>
    </source>
</evidence>
<evidence type="ECO:0000256" key="1">
    <source>
        <dbReference type="ARBA" id="ARBA00004141"/>
    </source>
</evidence>
<dbReference type="PANTHER" id="PTHR32322:SF2">
    <property type="entry name" value="EAMA DOMAIN-CONTAINING PROTEIN"/>
    <property type="match status" value="1"/>
</dbReference>
<feature type="transmembrane region" description="Helical" evidence="6">
    <location>
        <begin position="119"/>
        <end position="139"/>
    </location>
</feature>
<feature type="transmembrane region" description="Helical" evidence="6">
    <location>
        <begin position="35"/>
        <end position="52"/>
    </location>
</feature>
<keyword evidence="4 6" id="KW-1133">Transmembrane helix</keyword>
<feature type="domain" description="EamA" evidence="7">
    <location>
        <begin position="3"/>
        <end position="134"/>
    </location>
</feature>
<proteinExistence type="inferred from homology"/>
<name>A0A3L9ZYW7_9GAMM</name>
<feature type="transmembrane region" description="Helical" evidence="6">
    <location>
        <begin position="87"/>
        <end position="107"/>
    </location>
</feature>
<feature type="transmembrane region" description="Helical" evidence="6">
    <location>
        <begin position="210"/>
        <end position="230"/>
    </location>
</feature>
<dbReference type="Proteomes" id="UP000267187">
    <property type="component" value="Unassembled WGS sequence"/>
</dbReference>
<keyword evidence="5 6" id="KW-0472">Membrane</keyword>
<sequence length="288" mass="31368">MNSIALFIIASLIWGTTWIAITFQLGEVAPEASVSYRFAIASIGMLLIAKWQRVDIRVSWRAQLWMMLLGLFYTVNYISVYRAEAEISSGLVAVAGSGILFFNIVLSRVLFGYLITRQLAIGSLLGLAGIAVLFAPDLIAFEPRYAIGVSFAIVAALAASSANMVAVKNGNAGHSIITTNVWWMIWCTVFTAIAVPLTGNSFSFSWEPSYLASLFYLAIFGSIVAFTSYLSLMKNVGPSKAGYIAVITPVLALLISTLFEGLVWKSTDYIGVLLIIIGQMVIFKRKTK</sequence>
<evidence type="ECO:0000256" key="6">
    <source>
        <dbReference type="SAM" id="Phobius"/>
    </source>
</evidence>
<keyword evidence="3 6" id="KW-0812">Transmembrane</keyword>
<evidence type="ECO:0000259" key="7">
    <source>
        <dbReference type="Pfam" id="PF00892"/>
    </source>
</evidence>
<dbReference type="OrthoDB" id="2352272at2"/>
<comment type="caution">
    <text evidence="8">The sequence shown here is derived from an EMBL/GenBank/DDBJ whole genome shotgun (WGS) entry which is preliminary data.</text>
</comment>
<keyword evidence="9" id="KW-1185">Reference proteome</keyword>
<feature type="transmembrane region" description="Helical" evidence="6">
    <location>
        <begin position="242"/>
        <end position="263"/>
    </location>
</feature>
<dbReference type="GO" id="GO:0016020">
    <property type="term" value="C:membrane"/>
    <property type="evidence" value="ECO:0007669"/>
    <property type="project" value="UniProtKB-SubCell"/>
</dbReference>
<evidence type="ECO:0000256" key="2">
    <source>
        <dbReference type="ARBA" id="ARBA00007362"/>
    </source>
</evidence>
<evidence type="ECO:0000313" key="8">
    <source>
        <dbReference type="EMBL" id="RMA77646.1"/>
    </source>
</evidence>
<dbReference type="Pfam" id="PF00892">
    <property type="entry name" value="EamA"/>
    <property type="match status" value="2"/>
</dbReference>
<feature type="transmembrane region" description="Helical" evidence="6">
    <location>
        <begin position="145"/>
        <end position="167"/>
    </location>
</feature>